<dbReference type="AlphaFoldDB" id="Q1IVL4"/>
<dbReference type="InterPro" id="IPR007837">
    <property type="entry name" value="DinB"/>
</dbReference>
<accession>Q1IVL4</accession>
<protein>
    <submittedName>
        <fullName evidence="4">DinB</fullName>
    </submittedName>
</protein>
<dbReference type="Proteomes" id="UP000002432">
    <property type="component" value="Chromosome"/>
</dbReference>
<dbReference type="STRING" id="204669.Acid345_0081"/>
<feature type="binding site" evidence="3">
    <location>
        <position position="134"/>
    </location>
    <ligand>
        <name>a divalent metal cation</name>
        <dbReference type="ChEBI" id="CHEBI:60240"/>
    </ligand>
</feature>
<evidence type="ECO:0000256" key="3">
    <source>
        <dbReference type="PIRSR" id="PIRSR607837-1"/>
    </source>
</evidence>
<dbReference type="HOGENOM" id="CLU_1633040_0_0_0"/>
<dbReference type="InterPro" id="IPR034660">
    <property type="entry name" value="DinB/YfiT-like"/>
</dbReference>
<keyword evidence="5" id="KW-1185">Reference proteome</keyword>
<dbReference type="EMBL" id="CP000360">
    <property type="protein sequence ID" value="ABF39086.1"/>
    <property type="molecule type" value="Genomic_DNA"/>
</dbReference>
<dbReference type="eggNOG" id="COG2318">
    <property type="taxonomic scope" value="Bacteria"/>
</dbReference>
<keyword evidence="2 3" id="KW-0479">Metal-binding</keyword>
<evidence type="ECO:0000313" key="4">
    <source>
        <dbReference type="EMBL" id="ABF39086.1"/>
    </source>
</evidence>
<dbReference type="OrthoDB" id="119432at2"/>
<dbReference type="Gene3D" id="1.20.120.450">
    <property type="entry name" value="dinb family like domain"/>
    <property type="match status" value="1"/>
</dbReference>
<feature type="binding site" evidence="3">
    <location>
        <position position="138"/>
    </location>
    <ligand>
        <name>a divalent metal cation</name>
        <dbReference type="ChEBI" id="CHEBI:60240"/>
    </ligand>
</feature>
<dbReference type="SUPFAM" id="SSF109854">
    <property type="entry name" value="DinB/YfiT-like putative metalloenzymes"/>
    <property type="match status" value="1"/>
</dbReference>
<dbReference type="KEGG" id="aba:Acid345_0081"/>
<evidence type="ECO:0000256" key="2">
    <source>
        <dbReference type="ARBA" id="ARBA00022723"/>
    </source>
</evidence>
<evidence type="ECO:0000313" key="5">
    <source>
        <dbReference type="Proteomes" id="UP000002432"/>
    </source>
</evidence>
<reference evidence="4 5" key="1">
    <citation type="journal article" date="2009" name="Appl. Environ. Microbiol.">
        <title>Three genomes from the phylum Acidobacteria provide insight into the lifestyles of these microorganisms in soils.</title>
        <authorList>
            <person name="Ward N.L."/>
            <person name="Challacombe J.F."/>
            <person name="Janssen P.H."/>
            <person name="Henrissat B."/>
            <person name="Coutinho P.M."/>
            <person name="Wu M."/>
            <person name="Xie G."/>
            <person name="Haft D.H."/>
            <person name="Sait M."/>
            <person name="Badger J."/>
            <person name="Barabote R.D."/>
            <person name="Bradley B."/>
            <person name="Brettin T.S."/>
            <person name="Brinkac L.M."/>
            <person name="Bruce D."/>
            <person name="Creasy T."/>
            <person name="Daugherty S.C."/>
            <person name="Davidsen T.M."/>
            <person name="DeBoy R.T."/>
            <person name="Detter J.C."/>
            <person name="Dodson R.J."/>
            <person name="Durkin A.S."/>
            <person name="Ganapathy A."/>
            <person name="Gwinn-Giglio M."/>
            <person name="Han C.S."/>
            <person name="Khouri H."/>
            <person name="Kiss H."/>
            <person name="Kothari S.P."/>
            <person name="Madupu R."/>
            <person name="Nelson K.E."/>
            <person name="Nelson W.C."/>
            <person name="Paulsen I."/>
            <person name="Penn K."/>
            <person name="Ren Q."/>
            <person name="Rosovitz M.J."/>
            <person name="Selengut J.D."/>
            <person name="Shrivastava S."/>
            <person name="Sullivan S.A."/>
            <person name="Tapia R."/>
            <person name="Thompson L.S."/>
            <person name="Watkins K.L."/>
            <person name="Yang Q."/>
            <person name="Yu C."/>
            <person name="Zafar N."/>
            <person name="Zhou L."/>
            <person name="Kuske C.R."/>
        </authorList>
    </citation>
    <scope>NUCLEOTIDE SEQUENCE [LARGE SCALE GENOMIC DNA]</scope>
    <source>
        <strain evidence="4 5">Ellin345</strain>
    </source>
</reference>
<dbReference type="Pfam" id="PF05163">
    <property type="entry name" value="DinB"/>
    <property type="match status" value="1"/>
</dbReference>
<proteinExistence type="inferred from homology"/>
<dbReference type="GO" id="GO:0046872">
    <property type="term" value="F:metal ion binding"/>
    <property type="evidence" value="ECO:0007669"/>
    <property type="project" value="UniProtKB-KW"/>
</dbReference>
<feature type="binding site" evidence="3">
    <location>
        <position position="47"/>
    </location>
    <ligand>
        <name>a divalent metal cation</name>
        <dbReference type="ChEBI" id="CHEBI:60240"/>
    </ligand>
</feature>
<evidence type="ECO:0000256" key="1">
    <source>
        <dbReference type="ARBA" id="ARBA00008635"/>
    </source>
</evidence>
<organism evidence="4 5">
    <name type="scientific">Koribacter versatilis (strain Ellin345)</name>
    <dbReference type="NCBI Taxonomy" id="204669"/>
    <lineage>
        <taxon>Bacteria</taxon>
        <taxon>Pseudomonadati</taxon>
        <taxon>Acidobacteriota</taxon>
        <taxon>Terriglobia</taxon>
        <taxon>Terriglobales</taxon>
        <taxon>Candidatus Korobacteraceae</taxon>
        <taxon>Candidatus Korobacter</taxon>
    </lineage>
</organism>
<dbReference type="EnsemblBacteria" id="ABF39086">
    <property type="protein sequence ID" value="ABF39086"/>
    <property type="gene ID" value="Acid345_0081"/>
</dbReference>
<comment type="similarity">
    <text evidence="1">Belongs to the DinB family.</text>
</comment>
<sequence>MSYGQSMTGELEHEMANTRRVLERVPYEKADWKPHVKSGTLKWLAGHCAIMPGWGANVLTSDELNVHGVGSAIPDFATKEDMIAHFEAELAKYRGALMEASDDYILKPWTLRDNEQVIFTMSRIAVLRGMVMNHMIHHRAELIVYLRLLDVPVPGLYGASADEK</sequence>
<name>Q1IVL4_KORVE</name>
<dbReference type="RefSeq" id="WP_011520888.1">
    <property type="nucleotide sequence ID" value="NC_008009.1"/>
</dbReference>
<gene>
    <name evidence="4" type="ordered locus">Acid345_0081</name>
</gene>